<protein>
    <submittedName>
        <fullName evidence="1">Uncharacterized protein</fullName>
    </submittedName>
</protein>
<proteinExistence type="predicted"/>
<comment type="caution">
    <text evidence="1">The sequence shown here is derived from an EMBL/GenBank/DDBJ whole genome shotgun (WGS) entry which is preliminary data.</text>
</comment>
<gene>
    <name evidence="1" type="ORF">H9843_01920</name>
</gene>
<organism evidence="1 2">
    <name type="scientific">Candidatus Limosilactobacillus merdavium</name>
    <dbReference type="NCBI Taxonomy" id="2838651"/>
    <lineage>
        <taxon>Bacteria</taxon>
        <taxon>Bacillati</taxon>
        <taxon>Bacillota</taxon>
        <taxon>Bacilli</taxon>
        <taxon>Lactobacillales</taxon>
        <taxon>Lactobacillaceae</taxon>
        <taxon>Limosilactobacillus</taxon>
    </lineage>
</organism>
<evidence type="ECO:0000313" key="2">
    <source>
        <dbReference type="Proteomes" id="UP000824180"/>
    </source>
</evidence>
<dbReference type="EMBL" id="JAHLFK010000013">
    <property type="protein sequence ID" value="MBU3829648.1"/>
    <property type="molecule type" value="Genomic_DNA"/>
</dbReference>
<reference evidence="1" key="1">
    <citation type="journal article" date="2021" name="PeerJ">
        <title>Extensive microbial diversity within the chicken gut microbiome revealed by metagenomics and culture.</title>
        <authorList>
            <person name="Gilroy R."/>
            <person name="Ravi A."/>
            <person name="Getino M."/>
            <person name="Pursley I."/>
            <person name="Horton D.L."/>
            <person name="Alikhan N.F."/>
            <person name="Baker D."/>
            <person name="Gharbi K."/>
            <person name="Hall N."/>
            <person name="Watson M."/>
            <person name="Adriaenssens E.M."/>
            <person name="Foster-Nyarko E."/>
            <person name="Jarju S."/>
            <person name="Secka A."/>
            <person name="Antonio M."/>
            <person name="Oren A."/>
            <person name="Chaudhuri R.R."/>
            <person name="La Ragione R."/>
            <person name="Hildebrand F."/>
            <person name="Pallen M.J."/>
        </authorList>
    </citation>
    <scope>NUCLEOTIDE SEQUENCE</scope>
    <source>
        <strain evidence="1">876</strain>
    </source>
</reference>
<reference evidence="1" key="2">
    <citation type="submission" date="2021-04" db="EMBL/GenBank/DDBJ databases">
        <authorList>
            <person name="Gilroy R."/>
        </authorList>
    </citation>
    <scope>NUCLEOTIDE SEQUENCE</scope>
    <source>
        <strain evidence="1">876</strain>
    </source>
</reference>
<name>A0A9E2KV21_9LACO</name>
<dbReference type="AlphaFoldDB" id="A0A9E2KV21"/>
<dbReference type="Proteomes" id="UP000824180">
    <property type="component" value="Unassembled WGS sequence"/>
</dbReference>
<sequence length="233" mass="26919">MYKTVDVSRFKDLKDYQVTNIFQPRWDNTLLITPYEQNYTYVLTTDGEELILPQRLKTILHDFSEYAEASRLEMDTLYSIVKERTKGVIAGHYELVPTCGQTNCRVAYYMAHAVDHYSKNEQGIVITFKGDNGSLISALVDACPKTFERLREKADQVGRIQLELVKNLCNRFGIGDTELTHFVGATTPHERELHRKQNEQVFFDQIVKIVQQAAEKCLVRISIKDSMNIYENP</sequence>
<accession>A0A9E2KV21</accession>
<evidence type="ECO:0000313" key="1">
    <source>
        <dbReference type="EMBL" id="MBU3829648.1"/>
    </source>
</evidence>